<keyword evidence="1" id="KW-0812">Transmembrane</keyword>
<keyword evidence="1" id="KW-1133">Transmembrane helix</keyword>
<organism evidence="2 3">
    <name type="scientific">Stenotrophomonas maltophilia</name>
    <name type="common">Pseudomonas maltophilia</name>
    <name type="synonym">Xanthomonas maltophilia</name>
    <dbReference type="NCBI Taxonomy" id="40324"/>
    <lineage>
        <taxon>Bacteria</taxon>
        <taxon>Pseudomonadati</taxon>
        <taxon>Pseudomonadota</taxon>
        <taxon>Gammaproteobacteria</taxon>
        <taxon>Lysobacterales</taxon>
        <taxon>Lysobacteraceae</taxon>
        <taxon>Stenotrophomonas</taxon>
        <taxon>Stenotrophomonas maltophilia group</taxon>
    </lineage>
</organism>
<dbReference type="RefSeq" id="WP_088470227.1">
    <property type="nucleotide sequence ID" value="NZ_CP135602.1"/>
</dbReference>
<evidence type="ECO:0000313" key="3">
    <source>
        <dbReference type="Proteomes" id="UP001214521"/>
    </source>
</evidence>
<proteinExistence type="predicted"/>
<gene>
    <name evidence="2" type="ORF">QEK83_000089</name>
</gene>
<feature type="transmembrane region" description="Helical" evidence="1">
    <location>
        <begin position="157"/>
        <end position="175"/>
    </location>
</feature>
<comment type="caution">
    <text evidence="2">The sequence shown here is derived from an EMBL/GenBank/DDBJ whole genome shotgun (WGS) entry which is preliminary data.</text>
</comment>
<name>A0AAI9C7R0_STEMA</name>
<dbReference type="AlphaFoldDB" id="A0AAI9C7R0"/>
<keyword evidence="1" id="KW-0472">Membrane</keyword>
<evidence type="ECO:0000256" key="1">
    <source>
        <dbReference type="SAM" id="Phobius"/>
    </source>
</evidence>
<evidence type="ECO:0000313" key="2">
    <source>
        <dbReference type="EMBL" id="EKT4439496.1"/>
    </source>
</evidence>
<dbReference type="Proteomes" id="UP001214521">
    <property type="component" value="Unassembled WGS sequence"/>
</dbReference>
<reference evidence="2" key="1">
    <citation type="submission" date="2022-07" db="EMBL/GenBank/DDBJ databases">
        <authorList>
            <consortium name="Clinical and Environmental Microbiology Branch: Whole genome sequencing antimicrobial resistance pathogens in the healthcare setting"/>
        </authorList>
    </citation>
    <scope>NUCLEOTIDE SEQUENCE</scope>
    <source>
        <strain evidence="2">Stenotrophomonas_maltophilia_2021CK-00905</strain>
    </source>
</reference>
<dbReference type="EMBL" id="ABLOMU010000001">
    <property type="protein sequence ID" value="EKT4439496.1"/>
    <property type="molecule type" value="Genomic_DNA"/>
</dbReference>
<protein>
    <submittedName>
        <fullName evidence="2">Uncharacterized protein</fullName>
    </submittedName>
</protein>
<accession>A0AAI9C7R0</accession>
<sequence>MKMTPELAQDLVRLQTLMDKANEPGADPQTVAAAFAASQVVVRAHNKEFSEFFARRLNGVALSFNRGEFNYSFKDAADAAHAFTMLTMQQVNDPKSKATSGAVVNLLLRDLQYKSSFDSDESYLTAILMIAHSMHAFRVSTFKQFVAEGQRIQKATFWRYFVIGAVVVGVAYLILG</sequence>